<name>A0A968GAJ0_9SPIO</name>
<evidence type="ECO:0000313" key="3">
    <source>
        <dbReference type="Proteomes" id="UP000711995"/>
    </source>
</evidence>
<dbReference type="InterPro" id="IPR043519">
    <property type="entry name" value="NT_sf"/>
</dbReference>
<reference evidence="2 3" key="1">
    <citation type="submission" date="2020-03" db="EMBL/GenBank/DDBJ databases">
        <title>Spirochaetal bacteria isolated from arthropods constitute a novel genus Entomospira genus novum within the order Spirochaetales.</title>
        <authorList>
            <person name="Grana-Miraglia L."/>
            <person name="Sikutova S."/>
            <person name="Fingerle V."/>
            <person name="Sing A."/>
            <person name="Castillo-Ramirez S."/>
            <person name="Margos G."/>
            <person name="Rudolf I."/>
        </authorList>
    </citation>
    <scope>NUCLEOTIDE SEQUENCE [LARGE SCALE GENOMIC DNA]</scope>
    <source>
        <strain evidence="2 3">BR193</strain>
    </source>
</reference>
<proteinExistence type="inferred from homology"/>
<dbReference type="Gene3D" id="3.30.460.10">
    <property type="entry name" value="Beta Polymerase, domain 2"/>
    <property type="match status" value="1"/>
</dbReference>
<gene>
    <name evidence="2" type="primary">rsfS</name>
    <name evidence="2" type="ORF">HCT14_01030</name>
</gene>
<dbReference type="RefSeq" id="WP_167699715.1">
    <property type="nucleotide sequence ID" value="NZ_CP118174.1"/>
</dbReference>
<accession>A0A968GAJ0</accession>
<protein>
    <submittedName>
        <fullName evidence="2">Ribosome silencing factor</fullName>
    </submittedName>
</protein>
<comment type="similarity">
    <text evidence="1">Belongs to the Iojap/RsfS family.</text>
</comment>
<dbReference type="GO" id="GO:0043023">
    <property type="term" value="F:ribosomal large subunit binding"/>
    <property type="evidence" value="ECO:0007669"/>
    <property type="project" value="TreeGrafter"/>
</dbReference>
<dbReference type="NCBIfam" id="TIGR00090">
    <property type="entry name" value="rsfS_iojap_ybeB"/>
    <property type="match status" value="1"/>
</dbReference>
<dbReference type="PANTHER" id="PTHR21043:SF0">
    <property type="entry name" value="MITOCHONDRIAL ASSEMBLY OF RIBOSOMAL LARGE SUBUNIT PROTEIN 1"/>
    <property type="match status" value="1"/>
</dbReference>
<dbReference type="AlphaFoldDB" id="A0A968GAJ0"/>
<organism evidence="2 3">
    <name type="scientific">Entomospira entomophila</name>
    <dbReference type="NCBI Taxonomy" id="2719988"/>
    <lineage>
        <taxon>Bacteria</taxon>
        <taxon>Pseudomonadati</taxon>
        <taxon>Spirochaetota</taxon>
        <taxon>Spirochaetia</taxon>
        <taxon>Spirochaetales</taxon>
        <taxon>Spirochaetaceae</taxon>
        <taxon>Entomospira</taxon>
    </lineage>
</organism>
<dbReference type="EMBL" id="JAATLJ010000001">
    <property type="protein sequence ID" value="NIZ40103.1"/>
    <property type="molecule type" value="Genomic_DNA"/>
</dbReference>
<dbReference type="Proteomes" id="UP000711995">
    <property type="component" value="Unassembled WGS sequence"/>
</dbReference>
<dbReference type="GO" id="GO:0090071">
    <property type="term" value="P:negative regulation of ribosome biogenesis"/>
    <property type="evidence" value="ECO:0007669"/>
    <property type="project" value="TreeGrafter"/>
</dbReference>
<dbReference type="Pfam" id="PF02410">
    <property type="entry name" value="RsfS"/>
    <property type="match status" value="1"/>
</dbReference>
<sequence>MVDTPKKSLIKETTLELAHLFNDLQLQDIVALDISTQCSWCDAIIVATYTSENQAKAVLQEAKNTLYQHDFSIQPHSKVPQSRWFLLDAYDIVIHLLSSDERAFYRVEEMWQQGVRLYPQENHIEN</sequence>
<comment type="caution">
    <text evidence="2">The sequence shown here is derived from an EMBL/GenBank/DDBJ whole genome shotgun (WGS) entry which is preliminary data.</text>
</comment>
<dbReference type="PANTHER" id="PTHR21043">
    <property type="entry name" value="IOJAP SUPERFAMILY ORTHOLOG"/>
    <property type="match status" value="1"/>
</dbReference>
<dbReference type="GO" id="GO:0017148">
    <property type="term" value="P:negative regulation of translation"/>
    <property type="evidence" value="ECO:0007669"/>
    <property type="project" value="TreeGrafter"/>
</dbReference>
<dbReference type="SUPFAM" id="SSF81301">
    <property type="entry name" value="Nucleotidyltransferase"/>
    <property type="match status" value="1"/>
</dbReference>
<dbReference type="InterPro" id="IPR004394">
    <property type="entry name" value="Iojap/RsfS/C7orf30"/>
</dbReference>
<keyword evidence="3" id="KW-1185">Reference proteome</keyword>
<evidence type="ECO:0000313" key="2">
    <source>
        <dbReference type="EMBL" id="NIZ40103.1"/>
    </source>
</evidence>
<evidence type="ECO:0000256" key="1">
    <source>
        <dbReference type="ARBA" id="ARBA00010574"/>
    </source>
</evidence>